<dbReference type="Pfam" id="PF12680">
    <property type="entry name" value="SnoaL_2"/>
    <property type="match status" value="1"/>
</dbReference>
<sequence>MDTKALIAAYYDAFNAGRTDEMLGYLHDEVEHHVNEGGIRRGKAAFAAFNAHMTRSYREELTDMVIFANEAGDRAAAEFVVNGTYLATDEGLPEAQGQTYVLPAGAFFTIRDGRIARVTTYYNLADWTRQVSGEVSGQVSA</sequence>
<dbReference type="AlphaFoldDB" id="A0A369U4F2"/>
<protein>
    <submittedName>
        <fullName evidence="1">Steroid delta-isomerase-like uncharacterized protein</fullName>
    </submittedName>
</protein>
<reference evidence="1 2" key="1">
    <citation type="submission" date="2018-08" db="EMBL/GenBank/DDBJ databases">
        <title>Genomic Encyclopedia of Archaeal and Bacterial Type Strains, Phase II (KMG-II): from individual species to whole genera.</title>
        <authorList>
            <person name="Goeker M."/>
        </authorList>
    </citation>
    <scope>NUCLEOTIDE SEQUENCE [LARGE SCALE GENOMIC DNA]</scope>
    <source>
        <strain evidence="1 2">DSM 17099</strain>
    </source>
</reference>
<dbReference type="NCBIfam" id="TIGR02096">
    <property type="entry name" value="ketosteroid isomerase-related protein"/>
    <property type="match status" value="1"/>
</dbReference>
<dbReference type="RefSeq" id="WP_072462355.1">
    <property type="nucleotide sequence ID" value="NZ_CP038197.1"/>
</dbReference>
<evidence type="ECO:0000313" key="1">
    <source>
        <dbReference type="EMBL" id="REF70169.1"/>
    </source>
</evidence>
<dbReference type="Proteomes" id="UP000256941">
    <property type="component" value="Unassembled WGS sequence"/>
</dbReference>
<comment type="caution">
    <text evidence="1">The sequence shown here is derived from an EMBL/GenBank/DDBJ whole genome shotgun (WGS) entry which is preliminary data.</text>
</comment>
<proteinExistence type="predicted"/>
<name>A0A369U4F2_PARVE</name>
<organism evidence="1 2">
    <name type="scientific">Paracoccus versutus</name>
    <name type="common">Thiobacillus versutus</name>
    <dbReference type="NCBI Taxonomy" id="34007"/>
    <lineage>
        <taxon>Bacteria</taxon>
        <taxon>Pseudomonadati</taxon>
        <taxon>Pseudomonadota</taxon>
        <taxon>Alphaproteobacteria</taxon>
        <taxon>Rhodobacterales</taxon>
        <taxon>Paracoccaceae</taxon>
        <taxon>Paracoccus</taxon>
    </lineage>
</organism>
<keyword evidence="1" id="KW-0413">Isomerase</keyword>
<gene>
    <name evidence="1" type="ORF">BDD41_2892</name>
</gene>
<dbReference type="GO" id="GO:0016853">
    <property type="term" value="F:isomerase activity"/>
    <property type="evidence" value="ECO:0007669"/>
    <property type="project" value="UniProtKB-KW"/>
</dbReference>
<accession>A0A3D9XTD4</accession>
<dbReference type="InterPro" id="IPR037401">
    <property type="entry name" value="SnoaL-like"/>
</dbReference>
<dbReference type="SUPFAM" id="SSF54427">
    <property type="entry name" value="NTF2-like"/>
    <property type="match status" value="1"/>
</dbReference>
<dbReference type="InterPro" id="IPR032710">
    <property type="entry name" value="NTF2-like_dom_sf"/>
</dbReference>
<dbReference type="InterPro" id="IPR011721">
    <property type="entry name" value="CHP02096"/>
</dbReference>
<dbReference type="EMBL" id="QTUJ01000002">
    <property type="protein sequence ID" value="REF70169.1"/>
    <property type="molecule type" value="Genomic_DNA"/>
</dbReference>
<dbReference type="Gene3D" id="3.10.450.50">
    <property type="match status" value="1"/>
</dbReference>
<accession>A0A369U4F2</accession>
<evidence type="ECO:0000313" key="2">
    <source>
        <dbReference type="Proteomes" id="UP000256941"/>
    </source>
</evidence>